<feature type="compositionally biased region" description="Basic residues" evidence="1">
    <location>
        <begin position="1"/>
        <end position="11"/>
    </location>
</feature>
<proteinExistence type="predicted"/>
<dbReference type="Proteomes" id="UP000000561">
    <property type="component" value="Chromosome 23"/>
</dbReference>
<protein>
    <submittedName>
        <fullName evidence="2">Uncharacterized protein</fullName>
    </submittedName>
</protein>
<dbReference type="InParanoid" id="A0A0D1BU96"/>
<dbReference type="VEuPathDB" id="FungiDB:UMAG_06356"/>
<name>A0A0D1BU96_MYCMD</name>
<dbReference type="eggNOG" id="ENOG502SUTR">
    <property type="taxonomic scope" value="Eukaryota"/>
</dbReference>
<reference evidence="2 3" key="1">
    <citation type="journal article" date="2006" name="Nature">
        <title>Insights from the genome of the biotrophic fungal plant pathogen Ustilago maydis.</title>
        <authorList>
            <person name="Kamper J."/>
            <person name="Kahmann R."/>
            <person name="Bolker M."/>
            <person name="Ma L.J."/>
            <person name="Brefort T."/>
            <person name="Saville B.J."/>
            <person name="Banuett F."/>
            <person name="Kronstad J.W."/>
            <person name="Gold S.E."/>
            <person name="Muller O."/>
            <person name="Perlin M.H."/>
            <person name="Wosten H.A."/>
            <person name="de Vries R."/>
            <person name="Ruiz-Herrera J."/>
            <person name="Reynaga-Pena C.G."/>
            <person name="Snetselaar K."/>
            <person name="McCann M."/>
            <person name="Perez-Martin J."/>
            <person name="Feldbrugge M."/>
            <person name="Basse C.W."/>
            <person name="Steinberg G."/>
            <person name="Ibeas J.I."/>
            <person name="Holloman W."/>
            <person name="Guzman P."/>
            <person name="Farman M."/>
            <person name="Stajich J.E."/>
            <person name="Sentandreu R."/>
            <person name="Gonzalez-Prieto J.M."/>
            <person name="Kennell J.C."/>
            <person name="Molina L."/>
            <person name="Schirawski J."/>
            <person name="Mendoza-Mendoza A."/>
            <person name="Greilinger D."/>
            <person name="Munch K."/>
            <person name="Rossel N."/>
            <person name="Scherer M."/>
            <person name="Vranes M."/>
            <person name="Ladendorf O."/>
            <person name="Vincon V."/>
            <person name="Fuchs U."/>
            <person name="Sandrock B."/>
            <person name="Meng S."/>
            <person name="Ho E.C."/>
            <person name="Cahill M.J."/>
            <person name="Boyce K.J."/>
            <person name="Klose J."/>
            <person name="Klosterman S.J."/>
            <person name="Deelstra H.J."/>
            <person name="Ortiz-Castellanos L."/>
            <person name="Li W."/>
            <person name="Sanchez-Alonso P."/>
            <person name="Schreier P.H."/>
            <person name="Hauser-Hahn I."/>
            <person name="Vaupel M."/>
            <person name="Koopmann E."/>
            <person name="Friedrich G."/>
            <person name="Voss H."/>
            <person name="Schluter T."/>
            <person name="Margolis J."/>
            <person name="Platt D."/>
            <person name="Swimmer C."/>
            <person name="Gnirke A."/>
            <person name="Chen F."/>
            <person name="Vysotskaia V."/>
            <person name="Mannhaupt G."/>
            <person name="Guldener U."/>
            <person name="Munsterkotter M."/>
            <person name="Haase D."/>
            <person name="Oesterheld M."/>
            <person name="Mewes H.W."/>
            <person name="Mauceli E.W."/>
            <person name="DeCaprio D."/>
            <person name="Wade C.M."/>
            <person name="Butler J."/>
            <person name="Young S."/>
            <person name="Jaffe D.B."/>
            <person name="Calvo S."/>
            <person name="Nusbaum C."/>
            <person name="Galagan J."/>
            <person name="Birren B.W."/>
        </authorList>
    </citation>
    <scope>NUCLEOTIDE SEQUENCE [LARGE SCALE GENOMIC DNA]</scope>
    <source>
        <strain evidence="3">DSM 14603 / FGSC 9021 / UM521</strain>
    </source>
</reference>
<evidence type="ECO:0000313" key="2">
    <source>
        <dbReference type="EMBL" id="KIS65652.1"/>
    </source>
</evidence>
<evidence type="ECO:0000256" key="1">
    <source>
        <dbReference type="SAM" id="MobiDB-lite"/>
    </source>
</evidence>
<feature type="region of interest" description="Disordered" evidence="1">
    <location>
        <begin position="1"/>
        <end position="52"/>
    </location>
</feature>
<dbReference type="PANTHER" id="PTHR33266">
    <property type="entry name" value="CHROMOSOME 15, WHOLE GENOME SHOTGUN SEQUENCE"/>
    <property type="match status" value="1"/>
</dbReference>
<dbReference type="PANTHER" id="PTHR33266:SF1">
    <property type="entry name" value="F-BOX DOMAIN-CONTAINING PROTEIN"/>
    <property type="match status" value="1"/>
</dbReference>
<sequence>MTKKRGKKRAHTGSARGETPPVGPQTVSAPPPVDSNALLRTENDSPHTKQAKDSVNKLKQLDLWDILTSVHRKLCNLNNPSFSLYTTHFTDCIWVSRTELKEIIPEFKSMTEKLCLETEVSNVYWDLAAKITSYSDVDEALSLVLVHVAHSLPILTLGPQGSGPNVRLSAEFGRTYHGTAPDRFLQLITEEDRKYSKGYQYSCNLPYHRGTTIFQSSGTGKSRMVYECRHRTPLLYVCIGPTSAEGPAKKAYPLPDRGRLRRPTRISVTFRLPVSLALGFSELAQRLANLPTQQQKHDYLMQLNHLHLKDGINAERTDFFQTVSERASDTLKRADSSFDEKSKHDELFTAHLKSPLAALEREMKCIIAHMHPPNDHGESSPRPPVIVAFDGCVELNVGYDPNINQLNSLHRAWNWISIEQARTRTTTFWLVLISTSISAAILVTRSAPSGSSRGIDRVPQPIFIDFGFDMLLSEQPSLSCASQASADSHIIYYGRALWKACSPDDLWLMAKFKLTGGENFRIYETAHCYSVLASRLGLSLSPTESPGSALFEWQKQFAGSAVNRHMRIVTHVTSEGVMHVESPSEPVLAIAASNIMLAPYLQTRQKARGYKYADILKRFQQRCLLDPGVPLVMSSFGELASRIILMAACDAVKRKKIEQPNPKESSDTQHVGASIYAKPVPLESVLENLADLDEANLAALRQRLEDVYDAGSRTERHAIPFRDQLQSASATLPIWINFTHFDVLPKAINKITPEFLWHCWKRGVAVQMVHAQYGIDGIIPVFVGHLDRLFVDGSSTDASNITHESREAEMHAARYMTYVVWEARSRKDTQSTTVPASSAPVVAGPVIKSASMAPPNEKPLTEQALLSVLLDLGTSTGFKRAPDGLRPQVKHITGQQCPRLCIQGVLDPHTYPCLDLFELRPTLVEILSSSSDPAPNPLNSIEKTLWNERNQPVSDSI</sequence>
<gene>
    <name evidence="2" type="ORF">UMAG_06356</name>
</gene>
<accession>A0A0D1BU96</accession>
<dbReference type="OrthoDB" id="2556301at2759"/>
<dbReference type="KEGG" id="uma:UMAG_06356"/>
<dbReference type="STRING" id="237631.A0A0D1BU96"/>
<dbReference type="GeneID" id="23565966"/>
<organism evidence="2 3">
    <name type="scientific">Mycosarcoma maydis</name>
    <name type="common">Corn smut fungus</name>
    <name type="synonym">Ustilago maydis</name>
    <dbReference type="NCBI Taxonomy" id="5270"/>
    <lineage>
        <taxon>Eukaryota</taxon>
        <taxon>Fungi</taxon>
        <taxon>Dikarya</taxon>
        <taxon>Basidiomycota</taxon>
        <taxon>Ustilaginomycotina</taxon>
        <taxon>Ustilaginomycetes</taxon>
        <taxon>Ustilaginales</taxon>
        <taxon>Ustilaginaceae</taxon>
        <taxon>Mycosarcoma</taxon>
    </lineage>
</organism>
<keyword evidence="3" id="KW-1185">Reference proteome</keyword>
<dbReference type="RefSeq" id="XP_011392651.1">
    <property type="nucleotide sequence ID" value="XM_011394349.1"/>
</dbReference>
<dbReference type="AlphaFoldDB" id="A0A0D1BU96"/>
<dbReference type="EMBL" id="CM003162">
    <property type="protein sequence ID" value="KIS65652.1"/>
    <property type="molecule type" value="Genomic_DNA"/>
</dbReference>
<evidence type="ECO:0000313" key="3">
    <source>
        <dbReference type="Proteomes" id="UP000000561"/>
    </source>
</evidence>
<feature type="compositionally biased region" description="Basic and acidic residues" evidence="1">
    <location>
        <begin position="41"/>
        <end position="52"/>
    </location>
</feature>